<keyword evidence="11" id="KW-1185">Reference proteome</keyword>
<evidence type="ECO:0000256" key="5">
    <source>
        <dbReference type="ARBA" id="ARBA00022977"/>
    </source>
</evidence>
<dbReference type="EC" id="2.8.1.10" evidence="3 8"/>
<dbReference type="PANTHER" id="PTHR34266">
    <property type="entry name" value="THIAZOLE SYNTHASE"/>
    <property type="match status" value="1"/>
</dbReference>
<comment type="catalytic activity">
    <reaction evidence="7 8">
        <text>[ThiS sulfur-carrier protein]-C-terminal-Gly-aminoethanethioate + 2-iminoacetate + 1-deoxy-D-xylulose 5-phosphate = [ThiS sulfur-carrier protein]-C-terminal Gly-Gly + 2-[(2R,5Z)-2-carboxy-4-methylthiazol-5(2H)-ylidene]ethyl phosphate + 2 H2O + H(+)</text>
        <dbReference type="Rhea" id="RHEA:26297"/>
        <dbReference type="Rhea" id="RHEA-COMP:12909"/>
        <dbReference type="Rhea" id="RHEA-COMP:19908"/>
        <dbReference type="ChEBI" id="CHEBI:15377"/>
        <dbReference type="ChEBI" id="CHEBI:15378"/>
        <dbReference type="ChEBI" id="CHEBI:57792"/>
        <dbReference type="ChEBI" id="CHEBI:62899"/>
        <dbReference type="ChEBI" id="CHEBI:77846"/>
        <dbReference type="ChEBI" id="CHEBI:90778"/>
        <dbReference type="ChEBI" id="CHEBI:232372"/>
        <dbReference type="EC" id="2.8.1.10"/>
    </reaction>
</comment>
<comment type="pathway">
    <text evidence="2 8">Cofactor biosynthesis; thiamine diphosphate biosynthesis.</text>
</comment>
<dbReference type="AlphaFoldDB" id="A0AAU9E4Q7"/>
<accession>A0AAU9E4Q7</accession>
<evidence type="ECO:0000256" key="1">
    <source>
        <dbReference type="ARBA" id="ARBA00002834"/>
    </source>
</evidence>
<feature type="binding site" evidence="8">
    <location>
        <begin position="219"/>
        <end position="220"/>
    </location>
    <ligand>
        <name>1-deoxy-D-xylulose 5-phosphate</name>
        <dbReference type="ChEBI" id="CHEBI:57792"/>
    </ligand>
</feature>
<dbReference type="SUPFAM" id="SSF110399">
    <property type="entry name" value="ThiG-like"/>
    <property type="match status" value="1"/>
</dbReference>
<dbReference type="Pfam" id="PF05690">
    <property type="entry name" value="ThiG"/>
    <property type="match status" value="1"/>
</dbReference>
<dbReference type="CDD" id="cd04728">
    <property type="entry name" value="ThiG"/>
    <property type="match status" value="1"/>
</dbReference>
<comment type="similarity">
    <text evidence="8">Belongs to the ThiG family.</text>
</comment>
<reference evidence="10 11" key="1">
    <citation type="submission" date="2023-08" db="EMBL/GenBank/DDBJ databases">
        <title>Helicovermis profunda gen. nov., sp. nov., a novel mesophilic, fermentative bacterium within the Bacillota from a deep-sea hydrothermal vent chimney.</title>
        <authorList>
            <person name="Miyazaki U."/>
            <person name="Mizutani D."/>
            <person name="Hashimoto Y."/>
            <person name="Tame A."/>
            <person name="Sawayama S."/>
            <person name="Miyazaki J."/>
            <person name="Takai K."/>
            <person name="Nakagawa S."/>
        </authorList>
    </citation>
    <scope>NUCLEOTIDE SEQUENCE [LARGE SCALE GENOMIC DNA]</scope>
    <source>
        <strain evidence="10 11">S502</strain>
    </source>
</reference>
<dbReference type="InterPro" id="IPR033983">
    <property type="entry name" value="Thiazole_synthase_ThiG"/>
</dbReference>
<proteinExistence type="inferred from homology"/>
<dbReference type="Proteomes" id="UP001321786">
    <property type="component" value="Chromosome"/>
</dbReference>
<dbReference type="EMBL" id="AP028654">
    <property type="protein sequence ID" value="BEP29606.1"/>
    <property type="molecule type" value="Genomic_DNA"/>
</dbReference>
<protein>
    <recommendedName>
        <fullName evidence="3 8">Thiazole synthase</fullName>
        <ecNumber evidence="3 8">2.8.1.10</ecNumber>
    </recommendedName>
</protein>
<evidence type="ECO:0000256" key="7">
    <source>
        <dbReference type="ARBA" id="ARBA00049897"/>
    </source>
</evidence>
<dbReference type="HAMAP" id="MF_00443">
    <property type="entry name" value="ThiG"/>
    <property type="match status" value="1"/>
</dbReference>
<dbReference type="GO" id="GO:0005737">
    <property type="term" value="C:cytoplasm"/>
    <property type="evidence" value="ECO:0007669"/>
    <property type="project" value="UniProtKB-SubCell"/>
</dbReference>
<evidence type="ECO:0000256" key="8">
    <source>
        <dbReference type="HAMAP-Rule" id="MF_00443"/>
    </source>
</evidence>
<dbReference type="PANTHER" id="PTHR34266:SF2">
    <property type="entry name" value="THIAZOLE SYNTHASE"/>
    <property type="match status" value="1"/>
</dbReference>
<comment type="subcellular location">
    <subcellularLocation>
        <location evidence="8">Cytoplasm</location>
    </subcellularLocation>
</comment>
<comment type="subunit">
    <text evidence="8">Homotetramer. Forms heterodimers with either ThiH or ThiS.</text>
</comment>
<dbReference type="InterPro" id="IPR013785">
    <property type="entry name" value="Aldolase_TIM"/>
</dbReference>
<feature type="binding site" evidence="8">
    <location>
        <begin position="241"/>
        <end position="242"/>
    </location>
    <ligand>
        <name>1-deoxy-D-xylulose 5-phosphate</name>
        <dbReference type="ChEBI" id="CHEBI:57792"/>
    </ligand>
</feature>
<evidence type="ECO:0000313" key="10">
    <source>
        <dbReference type="EMBL" id="BEP29606.1"/>
    </source>
</evidence>
<evidence type="ECO:0000313" key="11">
    <source>
        <dbReference type="Proteomes" id="UP001321786"/>
    </source>
</evidence>
<evidence type="ECO:0000256" key="4">
    <source>
        <dbReference type="ARBA" id="ARBA00022679"/>
    </source>
</evidence>
<evidence type="ECO:0000259" key="9">
    <source>
        <dbReference type="Pfam" id="PF05690"/>
    </source>
</evidence>
<feature type="domain" description="Thiazole synthase ThiG" evidence="9">
    <location>
        <begin position="42"/>
        <end position="284"/>
    </location>
</feature>
<feature type="binding site" evidence="8">
    <location>
        <position position="193"/>
    </location>
    <ligand>
        <name>1-deoxy-D-xylulose 5-phosphate</name>
        <dbReference type="ChEBI" id="CHEBI:57792"/>
    </ligand>
</feature>
<evidence type="ECO:0000256" key="6">
    <source>
        <dbReference type="ARBA" id="ARBA00023270"/>
    </source>
</evidence>
<organism evidence="10 11">
    <name type="scientific">Helicovermis profundi</name>
    <dbReference type="NCBI Taxonomy" id="3065157"/>
    <lineage>
        <taxon>Bacteria</taxon>
        <taxon>Bacillati</taxon>
        <taxon>Bacillota</taxon>
        <taxon>Clostridia</taxon>
        <taxon>Helicovermis</taxon>
    </lineage>
</organism>
<dbReference type="Gene3D" id="3.20.20.70">
    <property type="entry name" value="Aldolase class I"/>
    <property type="match status" value="1"/>
</dbReference>
<keyword evidence="5 8" id="KW-0784">Thiamine biosynthesis</keyword>
<comment type="function">
    <text evidence="1 8">Catalyzes the rearrangement of 1-deoxy-D-xylulose 5-phosphate (DXP) to produce the thiazole phosphate moiety of thiamine. Sulfur is provided by the thiocarboxylate moiety of the carrier protein ThiS. In vitro, sulfur can be provided by H(2)S.</text>
</comment>
<keyword evidence="8" id="KW-0963">Cytoplasm</keyword>
<feature type="active site" description="Schiff-base intermediate with DXP" evidence="8">
    <location>
        <position position="132"/>
    </location>
</feature>
<dbReference type="KEGG" id="hprf:HLPR_19370"/>
<evidence type="ECO:0000256" key="2">
    <source>
        <dbReference type="ARBA" id="ARBA00004948"/>
    </source>
</evidence>
<gene>
    <name evidence="8" type="primary">thiG</name>
    <name evidence="10" type="ORF">HLPR_19370</name>
</gene>
<keyword evidence="6 8" id="KW-0704">Schiff base</keyword>
<sequence length="291" mass="32110">MLSAKKYLKLEKIYYRKEAVLNKQYLVYKKMDNFIKDKDLVIGTRKLNSRLLIGTGKYPSKSMISKVIEKSHTEVVTMALRRIDTSKKERNILDYIPKNIQLLPNTSGARNAEEAIRIAKIAKEMGCGNWIKLEIIDDNKHLLPNNYQTIKATETLSKLGFVVLPYMSPDLSSARSLVNAGASTIMPLGSPIGSNRGIRTEEMIRILIEEIDIPLIVDAGIGKPSDAAYAMEMGADAVLVNTAIATSNNPINMAEAFSMAVEAGRIAYVSKLGRTLERAEASSPLTGFLGE</sequence>
<dbReference type="InterPro" id="IPR008867">
    <property type="entry name" value="ThiG"/>
</dbReference>
<keyword evidence="4 8" id="KW-0808">Transferase</keyword>
<dbReference type="GO" id="GO:1990107">
    <property type="term" value="F:thiazole synthase activity"/>
    <property type="evidence" value="ECO:0007669"/>
    <property type="project" value="UniProtKB-EC"/>
</dbReference>
<dbReference type="GO" id="GO:0009229">
    <property type="term" value="P:thiamine diphosphate biosynthetic process"/>
    <property type="evidence" value="ECO:0007669"/>
    <property type="project" value="UniProtKB-UniRule"/>
</dbReference>
<name>A0AAU9E4Q7_9FIRM</name>
<evidence type="ECO:0000256" key="3">
    <source>
        <dbReference type="ARBA" id="ARBA00011960"/>
    </source>
</evidence>